<evidence type="ECO:0000313" key="2">
    <source>
        <dbReference type="Proteomes" id="UP000827986"/>
    </source>
</evidence>
<accession>A0A9D4ARD4</accession>
<dbReference type="EMBL" id="JAHDVG010000488">
    <property type="protein sequence ID" value="KAH1165480.1"/>
    <property type="molecule type" value="Genomic_DNA"/>
</dbReference>
<keyword evidence="2" id="KW-1185">Reference proteome</keyword>
<protein>
    <submittedName>
        <fullName evidence="1">Uncharacterized protein</fullName>
    </submittedName>
</protein>
<organism evidence="1 2">
    <name type="scientific">Mauremys mutica</name>
    <name type="common">yellowpond turtle</name>
    <dbReference type="NCBI Taxonomy" id="74926"/>
    <lineage>
        <taxon>Eukaryota</taxon>
        <taxon>Metazoa</taxon>
        <taxon>Chordata</taxon>
        <taxon>Craniata</taxon>
        <taxon>Vertebrata</taxon>
        <taxon>Euteleostomi</taxon>
        <taxon>Archelosauria</taxon>
        <taxon>Testudinata</taxon>
        <taxon>Testudines</taxon>
        <taxon>Cryptodira</taxon>
        <taxon>Durocryptodira</taxon>
        <taxon>Testudinoidea</taxon>
        <taxon>Geoemydidae</taxon>
        <taxon>Geoemydinae</taxon>
        <taxon>Mauremys</taxon>
    </lineage>
</organism>
<reference evidence="1" key="1">
    <citation type="submission" date="2021-09" db="EMBL/GenBank/DDBJ databases">
        <title>The genome of Mauremys mutica provides insights into the evolution of semi-aquatic lifestyle.</title>
        <authorList>
            <person name="Gong S."/>
            <person name="Gao Y."/>
        </authorList>
    </citation>
    <scope>NUCLEOTIDE SEQUENCE</scope>
    <source>
        <strain evidence="1">MM-2020</strain>
        <tissue evidence="1">Muscle</tissue>
    </source>
</reference>
<dbReference type="AlphaFoldDB" id="A0A9D4ARD4"/>
<proteinExistence type="predicted"/>
<evidence type="ECO:0000313" key="1">
    <source>
        <dbReference type="EMBL" id="KAH1165480.1"/>
    </source>
</evidence>
<comment type="caution">
    <text evidence="1">The sequence shown here is derived from an EMBL/GenBank/DDBJ whole genome shotgun (WGS) entry which is preliminary data.</text>
</comment>
<gene>
    <name evidence="1" type="ORF">KIL84_023039</name>
</gene>
<sequence length="117" mass="12762">MGRRNVFTDPQPSVHCINPVALPPCSRLCDTSVTLHRPRRAALRCPHGTELPLALPSIPSTAIPPNHWGTALHPMATLALLSTSIAPRYCLSAIVLSPYLHWLSSTPNCYPWCSITS</sequence>
<dbReference type="Proteomes" id="UP000827986">
    <property type="component" value="Unassembled WGS sequence"/>
</dbReference>
<name>A0A9D4ARD4_9SAUR</name>